<keyword evidence="1" id="KW-0812">Transmembrane</keyword>
<keyword evidence="1" id="KW-1133">Transmembrane helix</keyword>
<organism evidence="2 3">
    <name type="scientific">Mesorhabditis belari</name>
    <dbReference type="NCBI Taxonomy" id="2138241"/>
    <lineage>
        <taxon>Eukaryota</taxon>
        <taxon>Metazoa</taxon>
        <taxon>Ecdysozoa</taxon>
        <taxon>Nematoda</taxon>
        <taxon>Chromadorea</taxon>
        <taxon>Rhabditida</taxon>
        <taxon>Rhabditina</taxon>
        <taxon>Rhabditomorpha</taxon>
        <taxon>Rhabditoidea</taxon>
        <taxon>Rhabditidae</taxon>
        <taxon>Mesorhabditinae</taxon>
        <taxon>Mesorhabditis</taxon>
    </lineage>
</organism>
<proteinExistence type="predicted"/>
<dbReference type="Proteomes" id="UP000887575">
    <property type="component" value="Unassembled WGS sequence"/>
</dbReference>
<evidence type="ECO:0000313" key="2">
    <source>
        <dbReference type="Proteomes" id="UP000887575"/>
    </source>
</evidence>
<feature type="transmembrane region" description="Helical" evidence="1">
    <location>
        <begin position="36"/>
        <end position="64"/>
    </location>
</feature>
<protein>
    <submittedName>
        <fullName evidence="3">Uncharacterized protein</fullName>
    </submittedName>
</protein>
<sequence>MEIDDEIVARCKGQFDTEQLHETYERRKQIEESSSIILSVAPAFSITAAIFSVASISFLIWAIVRRRLPNRKYRLVKFHLPMVYFIEVACVVEVI</sequence>
<dbReference type="WBParaSite" id="MBELARI_LOCUS8061">
    <property type="protein sequence ID" value="MBELARI_LOCUS8061"/>
    <property type="gene ID" value="MBELARI_LOCUS8061"/>
</dbReference>
<name>A0AAF3FPQ3_9BILA</name>
<evidence type="ECO:0000313" key="3">
    <source>
        <dbReference type="WBParaSite" id="MBELARI_LOCUS8061"/>
    </source>
</evidence>
<keyword evidence="2" id="KW-1185">Reference proteome</keyword>
<dbReference type="AlphaFoldDB" id="A0AAF3FPQ3"/>
<keyword evidence="1" id="KW-0472">Membrane</keyword>
<accession>A0AAF3FPQ3</accession>
<evidence type="ECO:0000256" key="1">
    <source>
        <dbReference type="SAM" id="Phobius"/>
    </source>
</evidence>
<reference evidence="3" key="1">
    <citation type="submission" date="2024-02" db="UniProtKB">
        <authorList>
            <consortium name="WormBaseParasite"/>
        </authorList>
    </citation>
    <scope>IDENTIFICATION</scope>
</reference>